<protein>
    <submittedName>
        <fullName evidence="1">Uncharacterized protein</fullName>
    </submittedName>
</protein>
<dbReference type="EMBL" id="BTGU01003787">
    <property type="protein sequence ID" value="GMN19423.1"/>
    <property type="molecule type" value="Genomic_DNA"/>
</dbReference>
<dbReference type="Pfam" id="PF08284">
    <property type="entry name" value="RVP_2"/>
    <property type="match status" value="1"/>
</dbReference>
<dbReference type="Gene3D" id="2.40.70.10">
    <property type="entry name" value="Acid Proteases"/>
    <property type="match status" value="1"/>
</dbReference>
<dbReference type="CDD" id="cd00303">
    <property type="entry name" value="retropepsin_like"/>
    <property type="match status" value="1"/>
</dbReference>
<dbReference type="SUPFAM" id="SSF50630">
    <property type="entry name" value="Acid proteases"/>
    <property type="match status" value="1"/>
</dbReference>
<accession>A0AA87Z5T7</accession>
<sequence length="183" mass="20491">MLLITTVIPLVRNVGEGTRKIAVLEPVAAFYRGQGSQLHAAQMKLEGPAISQGRLEASEPQGRIYAYTKEDVQAGPSTVVTGQLHFAQQDAYLLIDSRATHSFTSPRFAKKLGRASDRIGRTFRTALPSGEILLSDYWIRHIPIIICGREMYVNLIIIDLYDYDVILGMDFLGKYNAKDVWDF</sequence>
<dbReference type="InterPro" id="IPR021109">
    <property type="entry name" value="Peptidase_aspartic_dom_sf"/>
</dbReference>
<evidence type="ECO:0000313" key="2">
    <source>
        <dbReference type="Proteomes" id="UP001187192"/>
    </source>
</evidence>
<evidence type="ECO:0000313" key="1">
    <source>
        <dbReference type="EMBL" id="GMN19423.1"/>
    </source>
</evidence>
<reference evidence="1" key="1">
    <citation type="submission" date="2023-07" db="EMBL/GenBank/DDBJ databases">
        <title>draft genome sequence of fig (Ficus carica).</title>
        <authorList>
            <person name="Takahashi T."/>
            <person name="Nishimura K."/>
        </authorList>
    </citation>
    <scope>NUCLEOTIDE SEQUENCE</scope>
</reference>
<dbReference type="InterPro" id="IPR032567">
    <property type="entry name" value="RTL1-rel"/>
</dbReference>
<keyword evidence="2" id="KW-1185">Reference proteome</keyword>
<organism evidence="1 2">
    <name type="scientific">Ficus carica</name>
    <name type="common">Common fig</name>
    <dbReference type="NCBI Taxonomy" id="3494"/>
    <lineage>
        <taxon>Eukaryota</taxon>
        <taxon>Viridiplantae</taxon>
        <taxon>Streptophyta</taxon>
        <taxon>Embryophyta</taxon>
        <taxon>Tracheophyta</taxon>
        <taxon>Spermatophyta</taxon>
        <taxon>Magnoliopsida</taxon>
        <taxon>eudicotyledons</taxon>
        <taxon>Gunneridae</taxon>
        <taxon>Pentapetalae</taxon>
        <taxon>rosids</taxon>
        <taxon>fabids</taxon>
        <taxon>Rosales</taxon>
        <taxon>Moraceae</taxon>
        <taxon>Ficeae</taxon>
        <taxon>Ficus</taxon>
    </lineage>
</organism>
<comment type="caution">
    <text evidence="1">The sequence shown here is derived from an EMBL/GenBank/DDBJ whole genome shotgun (WGS) entry which is preliminary data.</text>
</comment>
<proteinExistence type="predicted"/>
<dbReference type="PANTHER" id="PTHR15503:SF45">
    <property type="entry name" value="RNA-DIRECTED DNA POLYMERASE HOMOLOG"/>
    <property type="match status" value="1"/>
</dbReference>
<dbReference type="Proteomes" id="UP001187192">
    <property type="component" value="Unassembled WGS sequence"/>
</dbReference>
<dbReference type="PANTHER" id="PTHR15503">
    <property type="entry name" value="LDOC1 RELATED"/>
    <property type="match status" value="1"/>
</dbReference>
<gene>
    <name evidence="1" type="ORF">TIFTF001_045185</name>
</gene>
<dbReference type="AlphaFoldDB" id="A0AA87Z5T7"/>
<name>A0AA87Z5T7_FICCA</name>